<dbReference type="HOGENOM" id="CLU_2946362_0_0_1"/>
<protein>
    <submittedName>
        <fullName evidence="1">Uncharacterized protein</fullName>
    </submittedName>
</protein>
<evidence type="ECO:0000313" key="2">
    <source>
        <dbReference type="Proteomes" id="UP000009183"/>
    </source>
</evidence>
<dbReference type="PaxDb" id="29760-VIT_19s0085g00410.t01"/>
<evidence type="ECO:0000313" key="1">
    <source>
        <dbReference type="EMBL" id="CCB49004.1"/>
    </source>
</evidence>
<organism evidence="1 2">
    <name type="scientific">Vitis vinifera</name>
    <name type="common">Grape</name>
    <dbReference type="NCBI Taxonomy" id="29760"/>
    <lineage>
        <taxon>Eukaryota</taxon>
        <taxon>Viridiplantae</taxon>
        <taxon>Streptophyta</taxon>
        <taxon>Embryophyta</taxon>
        <taxon>Tracheophyta</taxon>
        <taxon>Spermatophyta</taxon>
        <taxon>Magnoliopsida</taxon>
        <taxon>eudicotyledons</taxon>
        <taxon>Gunneridae</taxon>
        <taxon>Pentapetalae</taxon>
        <taxon>rosids</taxon>
        <taxon>Vitales</taxon>
        <taxon>Vitaceae</taxon>
        <taxon>Viteae</taxon>
        <taxon>Vitis</taxon>
    </lineage>
</organism>
<accession>F6H9W1</accession>
<dbReference type="InParanoid" id="F6H9W1"/>
<sequence length="60" mass="6514">MSSQTCSSQGLNARGRGRQVAGRIFVLTQTEPEEDALLVEVSAGIHLTIINYSSPNVVRR</sequence>
<dbReference type="AlphaFoldDB" id="F6H9W1"/>
<gene>
    <name evidence="1" type="ordered locus">VIT_19s0085g00410</name>
</gene>
<dbReference type="EMBL" id="FN595503">
    <property type="protein sequence ID" value="CCB49004.1"/>
    <property type="molecule type" value="Genomic_DNA"/>
</dbReference>
<name>F6H9W1_VITVI</name>
<reference evidence="2" key="1">
    <citation type="journal article" date="2007" name="Nature">
        <title>The grapevine genome sequence suggests ancestral hexaploidization in major angiosperm phyla.</title>
        <authorList>
            <consortium name="The French-Italian Public Consortium for Grapevine Genome Characterization."/>
            <person name="Jaillon O."/>
            <person name="Aury J.-M."/>
            <person name="Noel B."/>
            <person name="Policriti A."/>
            <person name="Clepet C."/>
            <person name="Casagrande A."/>
            <person name="Choisne N."/>
            <person name="Aubourg S."/>
            <person name="Vitulo N."/>
            <person name="Jubin C."/>
            <person name="Vezzi A."/>
            <person name="Legeai F."/>
            <person name="Hugueney P."/>
            <person name="Dasilva C."/>
            <person name="Horner D."/>
            <person name="Mica E."/>
            <person name="Jublot D."/>
            <person name="Poulain J."/>
            <person name="Bruyere C."/>
            <person name="Billault A."/>
            <person name="Segurens B."/>
            <person name="Gouyvenoux M."/>
            <person name="Ugarte E."/>
            <person name="Cattonaro F."/>
            <person name="Anthouard V."/>
            <person name="Vico V."/>
            <person name="Del Fabbro C."/>
            <person name="Alaux M."/>
            <person name="Di Gaspero G."/>
            <person name="Dumas V."/>
            <person name="Felice N."/>
            <person name="Paillard S."/>
            <person name="Juman I."/>
            <person name="Moroldo M."/>
            <person name="Scalabrin S."/>
            <person name="Canaguier A."/>
            <person name="Le Clainche I."/>
            <person name="Malacrida G."/>
            <person name="Durand E."/>
            <person name="Pesole G."/>
            <person name="Laucou V."/>
            <person name="Chatelet P."/>
            <person name="Merdinoglu D."/>
            <person name="Delledonne M."/>
            <person name="Pezzotti M."/>
            <person name="Lecharny A."/>
            <person name="Scarpelli C."/>
            <person name="Artiguenave F."/>
            <person name="Pe M.E."/>
            <person name="Valle G."/>
            <person name="Morgante M."/>
            <person name="Caboche M."/>
            <person name="Adam-Blondon A.-F."/>
            <person name="Weissenbach J."/>
            <person name="Quetier F."/>
            <person name="Wincker P."/>
        </authorList>
    </citation>
    <scope>NUCLEOTIDE SEQUENCE [LARGE SCALE GENOMIC DNA]</scope>
    <source>
        <strain evidence="2">cv. Pinot noir / PN40024</strain>
    </source>
</reference>
<keyword evidence="2" id="KW-1185">Reference proteome</keyword>
<proteinExistence type="predicted"/>
<dbReference type="Proteomes" id="UP000009183">
    <property type="component" value="Chromosome 19"/>
</dbReference>